<dbReference type="OrthoDB" id="2625543at2759"/>
<dbReference type="Proteomes" id="UP000521943">
    <property type="component" value="Unassembled WGS sequence"/>
</dbReference>
<gene>
    <name evidence="1" type="ORF">DFP72DRAFT_743230</name>
</gene>
<sequence length="65" mass="7429">AQYDLRTIVYLGAYHYTARIIHRNAVWDYDGQHNNGRLSMSSAQITDLSALQSMGGRRAHIFLYA</sequence>
<protein>
    <submittedName>
        <fullName evidence="1">Uncharacterized protein</fullName>
    </submittedName>
</protein>
<reference evidence="1 2" key="1">
    <citation type="submission" date="2020-07" db="EMBL/GenBank/DDBJ databases">
        <title>Comparative genomics of pyrophilous fungi reveals a link between fire events and developmental genes.</title>
        <authorList>
            <consortium name="DOE Joint Genome Institute"/>
            <person name="Steindorff A.S."/>
            <person name="Carver A."/>
            <person name="Calhoun S."/>
            <person name="Stillman K."/>
            <person name="Liu H."/>
            <person name="Lipzen A."/>
            <person name="Pangilinan J."/>
            <person name="Labutti K."/>
            <person name="Bruns T.D."/>
            <person name="Grigoriev I.V."/>
        </authorList>
    </citation>
    <scope>NUCLEOTIDE SEQUENCE [LARGE SCALE GENOMIC DNA]</scope>
    <source>
        <strain evidence="1 2">CBS 144469</strain>
    </source>
</reference>
<evidence type="ECO:0000313" key="1">
    <source>
        <dbReference type="EMBL" id="KAF6743594.1"/>
    </source>
</evidence>
<dbReference type="AlphaFoldDB" id="A0A8H6HAW8"/>
<feature type="non-terminal residue" evidence="1">
    <location>
        <position position="1"/>
    </location>
</feature>
<accession>A0A8H6HAW8</accession>
<organism evidence="1 2">
    <name type="scientific">Ephemerocybe angulata</name>
    <dbReference type="NCBI Taxonomy" id="980116"/>
    <lineage>
        <taxon>Eukaryota</taxon>
        <taxon>Fungi</taxon>
        <taxon>Dikarya</taxon>
        <taxon>Basidiomycota</taxon>
        <taxon>Agaricomycotina</taxon>
        <taxon>Agaricomycetes</taxon>
        <taxon>Agaricomycetidae</taxon>
        <taxon>Agaricales</taxon>
        <taxon>Agaricineae</taxon>
        <taxon>Psathyrellaceae</taxon>
        <taxon>Ephemerocybe</taxon>
    </lineage>
</organism>
<dbReference type="EMBL" id="JACGCI010000141">
    <property type="protein sequence ID" value="KAF6743594.1"/>
    <property type="molecule type" value="Genomic_DNA"/>
</dbReference>
<keyword evidence="2" id="KW-1185">Reference proteome</keyword>
<evidence type="ECO:0000313" key="2">
    <source>
        <dbReference type="Proteomes" id="UP000521943"/>
    </source>
</evidence>
<comment type="caution">
    <text evidence="1">The sequence shown here is derived from an EMBL/GenBank/DDBJ whole genome shotgun (WGS) entry which is preliminary data.</text>
</comment>
<feature type="non-terminal residue" evidence="1">
    <location>
        <position position="65"/>
    </location>
</feature>
<name>A0A8H6HAW8_9AGAR</name>
<proteinExistence type="predicted"/>